<dbReference type="RefSeq" id="WP_109585462.1">
    <property type="nucleotide sequence ID" value="NZ_CAJPUX010000004.1"/>
</dbReference>
<proteinExistence type="predicted"/>
<dbReference type="EMBL" id="QGGT01000009">
    <property type="protein sequence ID" value="PWK31650.1"/>
    <property type="molecule type" value="Genomic_DNA"/>
</dbReference>
<sequence length="182" mass="20820">MISDYLLRPVYDAYIVASECFNVVDKIIRDQNAAFMHELPFTRETPQDAVVALQRARQQAADLAVLALFATFERMLIEQLQTARAWLALGRPVSYAARLADKFGKEVEYWRFHDVMDLFKPEVDVDLIGRAKQIKQYRDWIAHRNPSKPAPSVVTPELTFRVLSGLIEQIRDAHVSTSSIEA</sequence>
<name>A0A316EK56_9BURK</name>
<keyword evidence="2" id="KW-1185">Reference proteome</keyword>
<evidence type="ECO:0000313" key="1">
    <source>
        <dbReference type="EMBL" id="PWK31650.1"/>
    </source>
</evidence>
<dbReference type="Proteomes" id="UP000245754">
    <property type="component" value="Unassembled WGS sequence"/>
</dbReference>
<reference evidence="1 2" key="1">
    <citation type="submission" date="2018-05" db="EMBL/GenBank/DDBJ databases">
        <title>Genomic Encyclopedia of Type Strains, Phase IV (KMG-V): Genome sequencing to study the core and pangenomes of soil and plant-associated prokaryotes.</title>
        <authorList>
            <person name="Whitman W."/>
        </authorList>
    </citation>
    <scope>NUCLEOTIDE SEQUENCE [LARGE SCALE GENOMIC DNA]</scope>
    <source>
        <strain evidence="1 2">SLV-132</strain>
    </source>
</reference>
<evidence type="ECO:0008006" key="3">
    <source>
        <dbReference type="Google" id="ProtNLM"/>
    </source>
</evidence>
<dbReference type="AlphaFoldDB" id="A0A316EK56"/>
<protein>
    <recommendedName>
        <fullName evidence="3">RiboL-PSP-HEPN domain-containing protein</fullName>
    </recommendedName>
</protein>
<evidence type="ECO:0000313" key="2">
    <source>
        <dbReference type="Proteomes" id="UP000245754"/>
    </source>
</evidence>
<gene>
    <name evidence="1" type="ORF">C7419_109107</name>
</gene>
<organism evidence="1 2">
    <name type="scientific">Cupriavidus plantarum</name>
    <dbReference type="NCBI Taxonomy" id="942865"/>
    <lineage>
        <taxon>Bacteria</taxon>
        <taxon>Pseudomonadati</taxon>
        <taxon>Pseudomonadota</taxon>
        <taxon>Betaproteobacteria</taxon>
        <taxon>Burkholderiales</taxon>
        <taxon>Burkholderiaceae</taxon>
        <taxon>Cupriavidus</taxon>
    </lineage>
</organism>
<dbReference type="GeneID" id="98342457"/>
<accession>A0A316EK56</accession>
<comment type="caution">
    <text evidence="1">The sequence shown here is derived from an EMBL/GenBank/DDBJ whole genome shotgun (WGS) entry which is preliminary data.</text>
</comment>